<keyword evidence="10" id="KW-0808">Transferase</keyword>
<keyword evidence="11" id="KW-1185">Reference proteome</keyword>
<dbReference type="UniPathway" id="UPA00753"/>
<proteinExistence type="predicted"/>
<evidence type="ECO:0000256" key="5">
    <source>
        <dbReference type="ARBA" id="ARBA00023098"/>
    </source>
</evidence>
<keyword evidence="4 9" id="KW-1133">Transmembrane helix</keyword>
<comment type="caution">
    <text evidence="10">The sequence shown here is derived from an EMBL/GenBank/DDBJ whole genome shotgun (WGS) entry which is preliminary data.</text>
</comment>
<gene>
    <name evidence="10" type="ORF">C2E21_6930</name>
</gene>
<dbReference type="GO" id="GO:0032259">
    <property type="term" value="P:methylation"/>
    <property type="evidence" value="ECO:0007669"/>
    <property type="project" value="UniProtKB-KW"/>
</dbReference>
<keyword evidence="7" id="KW-0594">Phospholipid biosynthesis</keyword>
<dbReference type="PANTHER" id="PTHR12714:SF11">
    <property type="entry name" value="PROTEIN C-TERMINAL S-ISOPRENYLCYSTEINE CARBOXYL O-METHYLTRANSFERASE"/>
    <property type="match status" value="1"/>
</dbReference>
<evidence type="ECO:0000256" key="4">
    <source>
        <dbReference type="ARBA" id="ARBA00022989"/>
    </source>
</evidence>
<protein>
    <submittedName>
        <fullName evidence="10">Isoprenylcysteine carboxyl methyltransferase</fullName>
    </submittedName>
</protein>
<evidence type="ECO:0000256" key="6">
    <source>
        <dbReference type="ARBA" id="ARBA00023136"/>
    </source>
</evidence>
<dbReference type="GO" id="GO:0008168">
    <property type="term" value="F:methyltransferase activity"/>
    <property type="evidence" value="ECO:0007669"/>
    <property type="project" value="UniProtKB-KW"/>
</dbReference>
<dbReference type="GO" id="GO:0012505">
    <property type="term" value="C:endomembrane system"/>
    <property type="evidence" value="ECO:0007669"/>
    <property type="project" value="UniProtKB-SubCell"/>
</dbReference>
<keyword evidence="2" id="KW-0444">Lipid biosynthesis</keyword>
<keyword evidence="10" id="KW-0489">Methyltransferase</keyword>
<evidence type="ECO:0000256" key="2">
    <source>
        <dbReference type="ARBA" id="ARBA00022516"/>
    </source>
</evidence>
<evidence type="ECO:0000313" key="10">
    <source>
        <dbReference type="EMBL" id="PRW39139.1"/>
    </source>
</evidence>
<dbReference type="OrthoDB" id="422086at2759"/>
<evidence type="ECO:0000256" key="1">
    <source>
        <dbReference type="ARBA" id="ARBA00004127"/>
    </source>
</evidence>
<keyword evidence="8" id="KW-1208">Phospholipid metabolism</keyword>
<dbReference type="STRING" id="3076.A0A2P6TIU1"/>
<dbReference type="Gene3D" id="1.20.120.1630">
    <property type="match status" value="1"/>
</dbReference>
<keyword evidence="3 9" id="KW-0812">Transmembrane</keyword>
<dbReference type="Pfam" id="PF04191">
    <property type="entry name" value="PEMT"/>
    <property type="match status" value="1"/>
</dbReference>
<dbReference type="GO" id="GO:0006656">
    <property type="term" value="P:phosphatidylcholine biosynthetic process"/>
    <property type="evidence" value="ECO:0007669"/>
    <property type="project" value="UniProtKB-UniPathway"/>
</dbReference>
<evidence type="ECO:0000256" key="9">
    <source>
        <dbReference type="SAM" id="Phobius"/>
    </source>
</evidence>
<organism evidence="10 11">
    <name type="scientific">Chlorella sorokiniana</name>
    <name type="common">Freshwater green alga</name>
    <dbReference type="NCBI Taxonomy" id="3076"/>
    <lineage>
        <taxon>Eukaryota</taxon>
        <taxon>Viridiplantae</taxon>
        <taxon>Chlorophyta</taxon>
        <taxon>core chlorophytes</taxon>
        <taxon>Trebouxiophyceae</taxon>
        <taxon>Chlorellales</taxon>
        <taxon>Chlorellaceae</taxon>
        <taxon>Chlorella clade</taxon>
        <taxon>Chlorella</taxon>
    </lineage>
</organism>
<keyword evidence="5" id="KW-0443">Lipid metabolism</keyword>
<dbReference type="InterPro" id="IPR007318">
    <property type="entry name" value="Phopholipid_MeTrfase"/>
</dbReference>
<sequence length="178" mass="19168">MLRYGRLAEARRDVQRSIGGARLSLLLFAAFLVPAGHWAAWWDPSLAHLAAVAPSAAAAAVRLLPLVGYSLMLAGWALNAAAAAALGKAYNRVVAPDELVTSGPYALVQHPIYTSYMLLFAGHALSLGSPAAAGLLLAGCLWYYSGRTRLEEAVLESAFGERYRHYRSSTGRFLPRLR</sequence>
<name>A0A2P6TIU1_CHLSO</name>
<feature type="transmembrane region" description="Helical" evidence="9">
    <location>
        <begin position="21"/>
        <end position="40"/>
    </location>
</feature>
<evidence type="ECO:0000256" key="7">
    <source>
        <dbReference type="ARBA" id="ARBA00023209"/>
    </source>
</evidence>
<reference evidence="10 11" key="1">
    <citation type="journal article" date="2018" name="Plant J.">
        <title>Genome sequences of Chlorella sorokiniana UTEX 1602 and Micractinium conductrix SAG 241.80: implications to maltose excretion by a green alga.</title>
        <authorList>
            <person name="Arriola M.B."/>
            <person name="Velmurugan N."/>
            <person name="Zhang Y."/>
            <person name="Plunkett M.H."/>
            <person name="Hondzo H."/>
            <person name="Barney B.M."/>
        </authorList>
    </citation>
    <scope>NUCLEOTIDE SEQUENCE [LARGE SCALE GENOMIC DNA]</scope>
    <source>
        <strain evidence="11">UTEX 1602</strain>
    </source>
</reference>
<evidence type="ECO:0000313" key="11">
    <source>
        <dbReference type="Proteomes" id="UP000239899"/>
    </source>
</evidence>
<dbReference type="AlphaFoldDB" id="A0A2P6TIU1"/>
<accession>A0A2P6TIU1</accession>
<evidence type="ECO:0000256" key="3">
    <source>
        <dbReference type="ARBA" id="ARBA00022692"/>
    </source>
</evidence>
<dbReference type="EMBL" id="LHPG02000014">
    <property type="protein sequence ID" value="PRW39139.1"/>
    <property type="molecule type" value="Genomic_DNA"/>
</dbReference>
<dbReference type="Proteomes" id="UP000239899">
    <property type="component" value="Unassembled WGS sequence"/>
</dbReference>
<comment type="subcellular location">
    <subcellularLocation>
        <location evidence="1">Endomembrane system</location>
        <topology evidence="1">Multi-pass membrane protein</topology>
    </subcellularLocation>
</comment>
<dbReference type="PANTHER" id="PTHR12714">
    <property type="entry name" value="PROTEIN-S ISOPRENYLCYSTEINE O-METHYLTRANSFERASE"/>
    <property type="match status" value="1"/>
</dbReference>
<keyword evidence="6 9" id="KW-0472">Membrane</keyword>
<evidence type="ECO:0000256" key="8">
    <source>
        <dbReference type="ARBA" id="ARBA00023264"/>
    </source>
</evidence>